<dbReference type="Proteomes" id="UP000887013">
    <property type="component" value="Unassembled WGS sequence"/>
</dbReference>
<name>A0A8X6NEL8_NEPPI</name>
<evidence type="ECO:0000313" key="2">
    <source>
        <dbReference type="Proteomes" id="UP000887013"/>
    </source>
</evidence>
<accession>A0A8X6NEL8</accession>
<reference evidence="1" key="1">
    <citation type="submission" date="2020-08" db="EMBL/GenBank/DDBJ databases">
        <title>Multicomponent nature underlies the extraordinary mechanical properties of spider dragline silk.</title>
        <authorList>
            <person name="Kono N."/>
            <person name="Nakamura H."/>
            <person name="Mori M."/>
            <person name="Yoshida Y."/>
            <person name="Ohtoshi R."/>
            <person name="Malay A.D."/>
            <person name="Moran D.A.P."/>
            <person name="Tomita M."/>
            <person name="Numata K."/>
            <person name="Arakawa K."/>
        </authorList>
    </citation>
    <scope>NUCLEOTIDE SEQUENCE</scope>
</reference>
<keyword evidence="2" id="KW-1185">Reference proteome</keyword>
<evidence type="ECO:0000313" key="1">
    <source>
        <dbReference type="EMBL" id="GFT10593.1"/>
    </source>
</evidence>
<organism evidence="1 2">
    <name type="scientific">Nephila pilipes</name>
    <name type="common">Giant wood spider</name>
    <name type="synonym">Nephila maculata</name>
    <dbReference type="NCBI Taxonomy" id="299642"/>
    <lineage>
        <taxon>Eukaryota</taxon>
        <taxon>Metazoa</taxon>
        <taxon>Ecdysozoa</taxon>
        <taxon>Arthropoda</taxon>
        <taxon>Chelicerata</taxon>
        <taxon>Arachnida</taxon>
        <taxon>Araneae</taxon>
        <taxon>Araneomorphae</taxon>
        <taxon>Entelegynae</taxon>
        <taxon>Araneoidea</taxon>
        <taxon>Nephilidae</taxon>
        <taxon>Nephila</taxon>
    </lineage>
</organism>
<comment type="caution">
    <text evidence="1">The sequence shown here is derived from an EMBL/GenBank/DDBJ whole genome shotgun (WGS) entry which is preliminary data.</text>
</comment>
<proteinExistence type="predicted"/>
<dbReference type="EMBL" id="BMAW01057395">
    <property type="protein sequence ID" value="GFT10593.1"/>
    <property type="molecule type" value="Genomic_DNA"/>
</dbReference>
<sequence length="107" mass="12464">MSAEQLKEVMKSEPLAVFTALWNWPNPMQFPDRTKLIVSLLSEKEFLHILLDVISEKIDRDLIDCDYAKLLNELWYTSPDGFKEYVESSFSSNVVKEALYRCRSDAL</sequence>
<protein>
    <submittedName>
        <fullName evidence="1">Uncharacterized protein</fullName>
    </submittedName>
</protein>
<gene>
    <name evidence="1" type="ORF">NPIL_4581</name>
</gene>
<dbReference type="AlphaFoldDB" id="A0A8X6NEL8"/>